<sequence>MNPTTIETDTDQSLFNNTMRERDKQMLQDVAHRLLAHGSLLRGRPAERPLYDWAIEHQPWLEEWAALLGLKIIIQRDERLIMAIPEVPSLTRKLKRDETLVALSLWYDYDVEVRENGAHDVFFNLREFNEQFQSKFPSMHPLSQSRMKEILRRFARFNLIEMDWEDEFSDSVIQILPTLRFAIPFPGIEQWVKAASSFQAETADPDSESEANVNEDDTESDETPIQSSEDSSTATENGEDQVLEEIPTQPKEEKPMLDDDEEDEEVGLLDDEEE</sequence>
<gene>
    <name evidence="2" type="ORF">ACFSW8_00620</name>
</gene>
<feature type="compositionally biased region" description="Acidic residues" evidence="1">
    <location>
        <begin position="258"/>
        <end position="274"/>
    </location>
</feature>
<reference evidence="3" key="1">
    <citation type="journal article" date="2019" name="Int. J. Syst. Evol. Microbiol.">
        <title>The Global Catalogue of Microorganisms (GCM) 10K type strain sequencing project: providing services to taxonomists for standard genome sequencing and annotation.</title>
        <authorList>
            <consortium name="The Broad Institute Genomics Platform"/>
            <consortium name="The Broad Institute Genome Sequencing Center for Infectious Disease"/>
            <person name="Wu L."/>
            <person name="Ma J."/>
        </authorList>
    </citation>
    <scope>NUCLEOTIDE SEQUENCE [LARGE SCALE GENOMIC DNA]</scope>
    <source>
        <strain evidence="3">CCUG 57942</strain>
    </source>
</reference>
<name>A0ABW4Z768_9BACT</name>
<evidence type="ECO:0000313" key="3">
    <source>
        <dbReference type="Proteomes" id="UP001597389"/>
    </source>
</evidence>
<dbReference type="Pfam" id="PF13835">
    <property type="entry name" value="DUF4194"/>
    <property type="match status" value="1"/>
</dbReference>
<accession>A0ABW4Z768</accession>
<evidence type="ECO:0000256" key="1">
    <source>
        <dbReference type="SAM" id="MobiDB-lite"/>
    </source>
</evidence>
<feature type="compositionally biased region" description="Polar residues" evidence="1">
    <location>
        <begin position="223"/>
        <end position="236"/>
    </location>
</feature>
<keyword evidence="3" id="KW-1185">Reference proteome</keyword>
<proteinExistence type="predicted"/>
<dbReference type="RefSeq" id="WP_377085622.1">
    <property type="nucleotide sequence ID" value="NZ_JBHSJL010000004.1"/>
</dbReference>
<organism evidence="2 3">
    <name type="scientific">Rubritalea tangerina</name>
    <dbReference type="NCBI Taxonomy" id="430798"/>
    <lineage>
        <taxon>Bacteria</taxon>
        <taxon>Pseudomonadati</taxon>
        <taxon>Verrucomicrobiota</taxon>
        <taxon>Verrucomicrobiia</taxon>
        <taxon>Verrucomicrobiales</taxon>
        <taxon>Rubritaleaceae</taxon>
        <taxon>Rubritalea</taxon>
    </lineage>
</organism>
<dbReference type="InterPro" id="IPR025449">
    <property type="entry name" value="JetB"/>
</dbReference>
<feature type="compositionally biased region" description="Acidic residues" evidence="1">
    <location>
        <begin position="203"/>
        <end position="222"/>
    </location>
</feature>
<protein>
    <submittedName>
        <fullName evidence="2">DUF4194 domain-containing protein</fullName>
    </submittedName>
</protein>
<comment type="caution">
    <text evidence="2">The sequence shown here is derived from an EMBL/GenBank/DDBJ whole genome shotgun (WGS) entry which is preliminary data.</text>
</comment>
<feature type="region of interest" description="Disordered" evidence="1">
    <location>
        <begin position="196"/>
        <end position="274"/>
    </location>
</feature>
<dbReference type="EMBL" id="JBHUJB010000005">
    <property type="protein sequence ID" value="MFD2157396.1"/>
    <property type="molecule type" value="Genomic_DNA"/>
</dbReference>
<dbReference type="Proteomes" id="UP001597389">
    <property type="component" value="Unassembled WGS sequence"/>
</dbReference>
<evidence type="ECO:0000313" key="2">
    <source>
        <dbReference type="EMBL" id="MFD2157396.1"/>
    </source>
</evidence>